<dbReference type="InterPro" id="IPR029071">
    <property type="entry name" value="Ubiquitin-like_domsf"/>
</dbReference>
<name>A0A6J1WNM4_GALME</name>
<reference evidence="20" key="1">
    <citation type="submission" date="2025-08" db="UniProtKB">
        <authorList>
            <consortium name="RefSeq"/>
        </authorList>
    </citation>
    <scope>IDENTIFICATION</scope>
    <source>
        <tissue evidence="20">Whole larvae</tissue>
    </source>
</reference>
<dbReference type="PROSITE" id="PS50053">
    <property type="entry name" value="UBIQUITIN_2"/>
    <property type="match status" value="1"/>
</dbReference>
<sequence>MHVRVRMLGKPDTIVAVESRLTKIDGFRKVIKEKFGVLPKLQRLLYGGKLLENGYTFHDYNIKINDVIQLMVRTQPLNLNNTKNAKKENTNEEQNTVDYKDAESVLYEIGDLVDIRDQEHGVWFEAKIVGIVHDPNASATDIEAQQSNNITETKIDKENDSENKPPSVRTTANSSKSKEKGIIKYLTKSSKSVKKKTVKFADQCRTTDVGLLYKVQLDAEEEDSNQYITLKNIRPRARNVINRQDLKVGQKVMLNYNLEEPQEKGYWYDFKIEEIKEARRSYSLVGTIYLGSEAIPQNNTEVRISDKIFAIEEVIPLAERTEEYKKMMVTQPEKRSRPLNCLTCRDNEYSLCKDCGCCVCSGKDFPDKIVLCDECNNGYHMICLTPPLLELPEEDWYCPSCKRDTTEVVAPGAAKQAKKRKASSSTRDWGRGMACVGKTKTCTMPANHFGPIPGVDVGMCWRFRIQLSETGVHRPPVSGIHGRDVEGAYSIVLSGGYEDDVDNGNEFTYTGSGGRDLSGNKRTAEQSSDQTLTRENKALARNCAVNQINEKGGDAGENWRMGKPVRVIRSYKMLKHFPKYAPKEGIRYDGIYKVVKYYPEKGLSGYKVWKYLLRRDDPSPAPWEPTAKQYPIIYPDGYLEAEAEKQATKEKSRKGSKLSKKRALRENNQGSEGESPPPVKKKKANDIKVSKQGGKAKNNVIVMNSREKIARTAGEGPAENITKGKKQKPKATETNDGLSANEMEAIKKDTLNEKLWRECLVVYEVRGKGQFIEYLTQMFLCIICQEVAVTPVTTPCLHNFCLSCIKGAFKSTGKKCPCCRQSLSKYKPETNKELTNALRSVLTGYDAGRNTSEW</sequence>
<feature type="domain" description="Ubiquitin-like" evidence="16">
    <location>
        <begin position="1"/>
        <end position="73"/>
    </location>
</feature>
<feature type="region of interest" description="Disordered" evidence="14">
    <location>
        <begin position="139"/>
        <end position="176"/>
    </location>
</feature>
<dbReference type="CDD" id="cd20388">
    <property type="entry name" value="Tudor_UHRF_rpt2"/>
    <property type="match status" value="1"/>
</dbReference>
<feature type="domain" description="YDG" evidence="18">
    <location>
        <begin position="450"/>
        <end position="615"/>
    </location>
</feature>
<keyword evidence="7" id="KW-0833">Ubl conjugation pathway</keyword>
<dbReference type="GO" id="GO:0061630">
    <property type="term" value="F:ubiquitin protein ligase activity"/>
    <property type="evidence" value="ECO:0007669"/>
    <property type="project" value="UniProtKB-EC"/>
</dbReference>
<dbReference type="KEGG" id="gmw:113516552"/>
<dbReference type="InterPro" id="IPR045134">
    <property type="entry name" value="UHRF1/2-like"/>
</dbReference>
<dbReference type="PROSITE" id="PS00518">
    <property type="entry name" value="ZF_RING_1"/>
    <property type="match status" value="1"/>
</dbReference>
<dbReference type="SUPFAM" id="SSF54236">
    <property type="entry name" value="Ubiquitin-like"/>
    <property type="match status" value="1"/>
</dbReference>
<dbReference type="Gene3D" id="2.30.280.10">
    <property type="entry name" value="SRA-YDG"/>
    <property type="match status" value="1"/>
</dbReference>
<feature type="region of interest" description="Disordered" evidence="14">
    <location>
        <begin position="643"/>
        <end position="695"/>
    </location>
</feature>
<proteinExistence type="predicted"/>
<feature type="compositionally biased region" description="Basic and acidic residues" evidence="14">
    <location>
        <begin position="153"/>
        <end position="163"/>
    </location>
</feature>
<dbReference type="InterPro" id="IPR018957">
    <property type="entry name" value="Znf_C3HC4_RING-type"/>
</dbReference>
<dbReference type="InParanoid" id="A0A6J1WNM4"/>
<dbReference type="Pfam" id="PF02182">
    <property type="entry name" value="SAD_SRA"/>
    <property type="match status" value="1"/>
</dbReference>
<dbReference type="Gene3D" id="3.10.20.90">
    <property type="entry name" value="Phosphatidylinositol 3-kinase Catalytic Subunit, Chain A, domain 1"/>
    <property type="match status" value="1"/>
</dbReference>
<dbReference type="UniPathway" id="UPA00143"/>
<dbReference type="GO" id="GO:0005634">
    <property type="term" value="C:nucleus"/>
    <property type="evidence" value="ECO:0007669"/>
    <property type="project" value="UniProtKB-SubCell"/>
</dbReference>
<keyword evidence="11" id="KW-0131">Cell cycle</keyword>
<dbReference type="Gene3D" id="2.30.30.140">
    <property type="match status" value="1"/>
</dbReference>
<dbReference type="SMART" id="SM00466">
    <property type="entry name" value="SRA"/>
    <property type="match status" value="1"/>
</dbReference>
<dbReference type="InterPro" id="IPR011011">
    <property type="entry name" value="Znf_FYVE_PHD"/>
</dbReference>
<dbReference type="GeneID" id="113516552"/>
<dbReference type="SMART" id="SM00213">
    <property type="entry name" value="UBQ"/>
    <property type="match status" value="1"/>
</dbReference>
<dbReference type="GO" id="GO:0008270">
    <property type="term" value="F:zinc ion binding"/>
    <property type="evidence" value="ECO:0007669"/>
    <property type="project" value="UniProtKB-KW"/>
</dbReference>
<evidence type="ECO:0000256" key="4">
    <source>
        <dbReference type="ARBA" id="ARBA00022679"/>
    </source>
</evidence>
<gene>
    <name evidence="20" type="primary">LOC113516552</name>
</gene>
<evidence type="ECO:0000256" key="13">
    <source>
        <dbReference type="PROSITE-ProRule" id="PRU00358"/>
    </source>
</evidence>
<keyword evidence="5" id="KW-0479">Metal-binding</keyword>
<evidence type="ECO:0000259" key="15">
    <source>
        <dbReference type="PROSITE" id="PS50016"/>
    </source>
</evidence>
<feature type="domain" description="PHD-type" evidence="15">
    <location>
        <begin position="338"/>
        <end position="404"/>
    </location>
</feature>
<dbReference type="InterPro" id="IPR015947">
    <property type="entry name" value="PUA-like_sf"/>
</dbReference>
<dbReference type="RefSeq" id="XP_026756776.2">
    <property type="nucleotide sequence ID" value="XM_026900975.3"/>
</dbReference>
<dbReference type="CDD" id="cd15525">
    <property type="entry name" value="PHD_UHRF1_2"/>
    <property type="match status" value="1"/>
</dbReference>
<dbReference type="Pfam" id="PF00628">
    <property type="entry name" value="PHD"/>
    <property type="match status" value="1"/>
</dbReference>
<evidence type="ECO:0000256" key="7">
    <source>
        <dbReference type="ARBA" id="ARBA00022786"/>
    </source>
</evidence>
<dbReference type="GO" id="GO:0003677">
    <property type="term" value="F:DNA binding"/>
    <property type="evidence" value="ECO:0007669"/>
    <property type="project" value="UniProtKB-KW"/>
</dbReference>
<evidence type="ECO:0000313" key="20">
    <source>
        <dbReference type="RefSeq" id="XP_026756776.2"/>
    </source>
</evidence>
<evidence type="ECO:0000256" key="14">
    <source>
        <dbReference type="SAM" id="MobiDB-lite"/>
    </source>
</evidence>
<feature type="compositionally biased region" description="Polar residues" evidence="14">
    <location>
        <begin position="139"/>
        <end position="152"/>
    </location>
</feature>
<dbReference type="InterPro" id="IPR036987">
    <property type="entry name" value="SRA-YDG_sf"/>
</dbReference>
<dbReference type="Pfam" id="PF12148">
    <property type="entry name" value="TTD"/>
    <property type="match status" value="1"/>
</dbReference>
<feature type="region of interest" description="Disordered" evidence="14">
    <location>
        <begin position="711"/>
        <end position="736"/>
    </location>
</feature>
<dbReference type="EC" id="2.3.2.27" evidence="3"/>
<comment type="catalytic activity">
    <reaction evidence="1">
        <text>S-ubiquitinyl-[E2 ubiquitin-conjugating enzyme]-L-cysteine + [acceptor protein]-L-lysine = [E2 ubiquitin-conjugating enzyme]-L-cysteine + N(6)-ubiquitinyl-[acceptor protein]-L-lysine.</text>
        <dbReference type="EC" id="2.3.2.27"/>
    </reaction>
</comment>
<accession>A0A6J1WNM4</accession>
<evidence type="ECO:0000256" key="2">
    <source>
        <dbReference type="ARBA" id="ARBA00004906"/>
    </source>
</evidence>
<dbReference type="InterPro" id="IPR001965">
    <property type="entry name" value="Znf_PHD"/>
</dbReference>
<evidence type="ECO:0000256" key="9">
    <source>
        <dbReference type="ARBA" id="ARBA00023125"/>
    </source>
</evidence>
<dbReference type="PRINTS" id="PR00348">
    <property type="entry name" value="UBIQUITIN"/>
</dbReference>
<dbReference type="SUPFAM" id="SSF88697">
    <property type="entry name" value="PUA domain-like"/>
    <property type="match status" value="1"/>
</dbReference>
<dbReference type="InterPro" id="IPR013083">
    <property type="entry name" value="Znf_RING/FYVE/PHD"/>
</dbReference>
<evidence type="ECO:0000259" key="16">
    <source>
        <dbReference type="PROSITE" id="PS50053"/>
    </source>
</evidence>
<dbReference type="InterPro" id="IPR019787">
    <property type="entry name" value="Znf_PHD-finger"/>
</dbReference>
<dbReference type="PROSITE" id="PS50016">
    <property type="entry name" value="ZF_PHD_2"/>
    <property type="match status" value="1"/>
</dbReference>
<dbReference type="GO" id="GO:0044027">
    <property type="term" value="P:negative regulation of gene expression via chromosomal CpG island methylation"/>
    <property type="evidence" value="ECO:0007669"/>
    <property type="project" value="TreeGrafter"/>
</dbReference>
<dbReference type="InterPro" id="IPR003105">
    <property type="entry name" value="SRA_YDG"/>
</dbReference>
<evidence type="ECO:0000256" key="8">
    <source>
        <dbReference type="ARBA" id="ARBA00022833"/>
    </source>
</evidence>
<evidence type="ECO:0000313" key="19">
    <source>
        <dbReference type="Proteomes" id="UP001652740"/>
    </source>
</evidence>
<evidence type="ECO:0000259" key="17">
    <source>
        <dbReference type="PROSITE" id="PS50089"/>
    </source>
</evidence>
<comment type="subcellular location">
    <subcellularLocation>
        <location evidence="13">Nucleus</location>
    </subcellularLocation>
</comment>
<keyword evidence="8" id="KW-0862">Zinc</keyword>
<dbReference type="Gene3D" id="2.30.30.1150">
    <property type="match status" value="1"/>
</dbReference>
<protein>
    <recommendedName>
        <fullName evidence="3">RING-type E3 ubiquitin transferase</fullName>
        <ecNumber evidence="3">2.3.2.27</ecNumber>
    </recommendedName>
</protein>
<dbReference type="InterPro" id="IPR000626">
    <property type="entry name" value="Ubiquitin-like_dom"/>
</dbReference>
<dbReference type="SUPFAM" id="SSF57903">
    <property type="entry name" value="FYVE/PHD zinc finger"/>
    <property type="match status" value="1"/>
</dbReference>
<keyword evidence="10 13" id="KW-0539">Nucleus</keyword>
<evidence type="ECO:0000256" key="12">
    <source>
        <dbReference type="PROSITE-ProRule" id="PRU00175"/>
    </source>
</evidence>
<dbReference type="InterPro" id="IPR019956">
    <property type="entry name" value="Ubiquitin_dom"/>
</dbReference>
<keyword evidence="19" id="KW-1185">Reference proteome</keyword>
<evidence type="ECO:0000256" key="1">
    <source>
        <dbReference type="ARBA" id="ARBA00000900"/>
    </source>
</evidence>
<dbReference type="Pfam" id="PF00240">
    <property type="entry name" value="ubiquitin"/>
    <property type="match status" value="1"/>
</dbReference>
<dbReference type="Pfam" id="PF00097">
    <property type="entry name" value="zf-C3HC4"/>
    <property type="match status" value="1"/>
</dbReference>
<keyword evidence="4" id="KW-0808">Transferase</keyword>
<dbReference type="AlphaFoldDB" id="A0A6J1WNM4"/>
<evidence type="ECO:0000256" key="3">
    <source>
        <dbReference type="ARBA" id="ARBA00012483"/>
    </source>
</evidence>
<keyword evidence="6 12" id="KW-0863">Zinc-finger</keyword>
<organism evidence="19 20">
    <name type="scientific">Galleria mellonella</name>
    <name type="common">Greater wax moth</name>
    <dbReference type="NCBI Taxonomy" id="7137"/>
    <lineage>
        <taxon>Eukaryota</taxon>
        <taxon>Metazoa</taxon>
        <taxon>Ecdysozoa</taxon>
        <taxon>Arthropoda</taxon>
        <taxon>Hexapoda</taxon>
        <taxon>Insecta</taxon>
        <taxon>Pterygota</taxon>
        <taxon>Neoptera</taxon>
        <taxon>Endopterygota</taxon>
        <taxon>Lepidoptera</taxon>
        <taxon>Glossata</taxon>
        <taxon>Ditrysia</taxon>
        <taxon>Pyraloidea</taxon>
        <taxon>Pyralidae</taxon>
        <taxon>Galleriinae</taxon>
        <taxon>Galleria</taxon>
    </lineage>
</organism>
<dbReference type="InterPro" id="IPR017907">
    <property type="entry name" value="Znf_RING_CS"/>
</dbReference>
<feature type="region of interest" description="Disordered" evidence="14">
    <location>
        <begin position="504"/>
        <end position="532"/>
    </location>
</feature>
<dbReference type="PROSITE" id="PS51015">
    <property type="entry name" value="YDG"/>
    <property type="match status" value="1"/>
</dbReference>
<dbReference type="PANTHER" id="PTHR14140:SF45">
    <property type="entry name" value="RING-TYPE E3 UBIQUITIN TRANSFERASE"/>
    <property type="match status" value="1"/>
</dbReference>
<dbReference type="Gene3D" id="3.30.40.10">
    <property type="entry name" value="Zinc/RING finger domain, C3HC4 (zinc finger)"/>
    <property type="match status" value="1"/>
</dbReference>
<keyword evidence="9" id="KW-0238">DNA-binding</keyword>
<dbReference type="InterPro" id="IPR021991">
    <property type="entry name" value="TTD_dom"/>
</dbReference>
<evidence type="ECO:0000256" key="6">
    <source>
        <dbReference type="ARBA" id="ARBA00022771"/>
    </source>
</evidence>
<evidence type="ECO:0000256" key="5">
    <source>
        <dbReference type="ARBA" id="ARBA00022723"/>
    </source>
</evidence>
<dbReference type="InterPro" id="IPR001841">
    <property type="entry name" value="Znf_RING"/>
</dbReference>
<evidence type="ECO:0000256" key="10">
    <source>
        <dbReference type="ARBA" id="ARBA00023242"/>
    </source>
</evidence>
<feature type="domain" description="RING-type" evidence="17">
    <location>
        <begin position="781"/>
        <end position="820"/>
    </location>
</feature>
<dbReference type="Proteomes" id="UP001652740">
    <property type="component" value="Unplaced"/>
</dbReference>
<dbReference type="SMART" id="SM00184">
    <property type="entry name" value="RING"/>
    <property type="match status" value="2"/>
</dbReference>
<dbReference type="SMART" id="SM00249">
    <property type="entry name" value="PHD"/>
    <property type="match status" value="1"/>
</dbReference>
<evidence type="ECO:0000259" key="18">
    <source>
        <dbReference type="PROSITE" id="PS51015"/>
    </source>
</evidence>
<comment type="pathway">
    <text evidence="2">Protein modification; protein ubiquitination.</text>
</comment>
<dbReference type="SUPFAM" id="SSF57850">
    <property type="entry name" value="RING/U-box"/>
    <property type="match status" value="1"/>
</dbReference>
<dbReference type="GO" id="GO:0016567">
    <property type="term" value="P:protein ubiquitination"/>
    <property type="evidence" value="ECO:0007669"/>
    <property type="project" value="UniProtKB-UniPathway"/>
</dbReference>
<feature type="compositionally biased region" description="Basic residues" evidence="14">
    <location>
        <begin position="651"/>
        <end position="663"/>
    </location>
</feature>
<dbReference type="PROSITE" id="PS50089">
    <property type="entry name" value="ZF_RING_2"/>
    <property type="match status" value="1"/>
</dbReference>
<dbReference type="PANTHER" id="PTHR14140">
    <property type="entry name" value="E3 UBIQUITIN-PROTEIN LIGASE UHRF-RELATED"/>
    <property type="match status" value="1"/>
</dbReference>
<evidence type="ECO:0000256" key="11">
    <source>
        <dbReference type="ARBA" id="ARBA00023306"/>
    </source>
</evidence>